<dbReference type="SUPFAM" id="SSF53822">
    <property type="entry name" value="Periplasmic binding protein-like I"/>
    <property type="match status" value="1"/>
</dbReference>
<keyword evidence="4 8" id="KW-0732">Signal</keyword>
<dbReference type="InterPro" id="IPR028082">
    <property type="entry name" value="Peripla_BP_I"/>
</dbReference>
<evidence type="ECO:0000256" key="4">
    <source>
        <dbReference type="ARBA" id="ARBA00022729"/>
    </source>
</evidence>
<dbReference type="PROSITE" id="PS51257">
    <property type="entry name" value="PROKAR_LIPOPROTEIN"/>
    <property type="match status" value="1"/>
</dbReference>
<evidence type="ECO:0000256" key="1">
    <source>
        <dbReference type="ARBA" id="ARBA00004193"/>
    </source>
</evidence>
<evidence type="ECO:0000313" key="10">
    <source>
        <dbReference type="EMBL" id="EPR10321.1"/>
    </source>
</evidence>
<dbReference type="GO" id="GO:0005886">
    <property type="term" value="C:plasma membrane"/>
    <property type="evidence" value="ECO:0007669"/>
    <property type="project" value="UniProtKB-SubCell"/>
</dbReference>
<evidence type="ECO:0000256" key="5">
    <source>
        <dbReference type="ARBA" id="ARBA00023136"/>
    </source>
</evidence>
<evidence type="ECO:0000256" key="2">
    <source>
        <dbReference type="ARBA" id="ARBA00008610"/>
    </source>
</evidence>
<evidence type="ECO:0000256" key="6">
    <source>
        <dbReference type="ARBA" id="ARBA00023288"/>
    </source>
</evidence>
<comment type="similarity">
    <text evidence="2">Belongs to the BMP lipoprotein family.</text>
</comment>
<dbReference type="AlphaFoldDB" id="U4QZJ1"/>
<dbReference type="PANTHER" id="PTHR34296">
    <property type="entry name" value="TRANSCRIPTIONAL ACTIVATOR PROTEIN MED"/>
    <property type="match status" value="1"/>
</dbReference>
<dbReference type="Pfam" id="PF02608">
    <property type="entry name" value="Bmp"/>
    <property type="match status" value="1"/>
</dbReference>
<evidence type="ECO:0000313" key="11">
    <source>
        <dbReference type="Proteomes" id="UP000016860"/>
    </source>
</evidence>
<keyword evidence="3" id="KW-1003">Cell membrane</keyword>
<feature type="chain" id="PRO_5038769553" evidence="8">
    <location>
        <begin position="22"/>
        <end position="362"/>
    </location>
</feature>
<feature type="domain" description="ABC transporter substrate-binding protein PnrA-like" evidence="9">
    <location>
        <begin position="52"/>
        <end position="351"/>
    </location>
</feature>
<accession>U4QZJ1</accession>
<evidence type="ECO:0000256" key="7">
    <source>
        <dbReference type="SAM" id="MobiDB-lite"/>
    </source>
</evidence>
<protein>
    <submittedName>
        <fullName evidence="10">Membrane protein</fullName>
    </submittedName>
</protein>
<evidence type="ECO:0000259" key="9">
    <source>
        <dbReference type="Pfam" id="PF02608"/>
    </source>
</evidence>
<dbReference type="InterPro" id="IPR003760">
    <property type="entry name" value="PnrA-like"/>
</dbReference>
<sequence>MKKVLSSILTLALIVSLAACGGSTTDKSNSTSGTSTGDSTPKSSAAASSFAVGMVTDVGGINDQSFNQSAWEGLQKFSKETNASISYLESKQESDYGTNLDKLADQKSSLIWGIGYAMADAIKTAASQYPDKTYAIVDNSYGEETPSNVIGVVFRAQEPSFVVGYIAAKTTKTNKVGFVGGIKGDVIDQFEFGYRAGVAYASKELGKDITVNVQYANSFADQAVGKAIASSMYTKGCDIVFHAAGGAGIGVIEAAKEANKFAIGVDRDQSHLAPKNILISAMKLVGKAMDLVSTQVKDGKELGGTTQVFGMKEGCVGIPEKNPNVDQKVLTDAKVIEGKIKDESINIPYNKATFDNYISTLK</sequence>
<dbReference type="STRING" id="1330534.L323_12685"/>
<organism evidence="10 11">
    <name type="scientific">Ruminiclostridium papyrosolvens C7</name>
    <dbReference type="NCBI Taxonomy" id="1330534"/>
    <lineage>
        <taxon>Bacteria</taxon>
        <taxon>Bacillati</taxon>
        <taxon>Bacillota</taxon>
        <taxon>Clostridia</taxon>
        <taxon>Eubacteriales</taxon>
        <taxon>Oscillospiraceae</taxon>
        <taxon>Ruminiclostridium</taxon>
    </lineage>
</organism>
<dbReference type="InterPro" id="IPR050957">
    <property type="entry name" value="BMP_lipoprotein"/>
</dbReference>
<gene>
    <name evidence="10" type="ORF">L323_12685</name>
</gene>
<name>U4QZJ1_9FIRM</name>
<comment type="subcellular location">
    <subcellularLocation>
        <location evidence="1">Cell membrane</location>
        <topology evidence="1">Lipid-anchor</topology>
    </subcellularLocation>
</comment>
<comment type="caution">
    <text evidence="10">The sequence shown here is derived from an EMBL/GenBank/DDBJ whole genome shotgun (WGS) entry which is preliminary data.</text>
</comment>
<evidence type="ECO:0000256" key="3">
    <source>
        <dbReference type="ARBA" id="ARBA00022475"/>
    </source>
</evidence>
<keyword evidence="5" id="KW-0472">Membrane</keyword>
<dbReference type="PANTHER" id="PTHR34296:SF2">
    <property type="entry name" value="ABC TRANSPORTER GUANOSINE-BINDING PROTEIN NUPN"/>
    <property type="match status" value="1"/>
</dbReference>
<dbReference type="Proteomes" id="UP000016860">
    <property type="component" value="Unassembled WGS sequence"/>
</dbReference>
<dbReference type="RefSeq" id="WP_020816012.1">
    <property type="nucleotide sequence ID" value="NZ_ATAY01000063.1"/>
</dbReference>
<proteinExistence type="inferred from homology"/>
<dbReference type="OrthoDB" id="9769871at2"/>
<reference evidence="10 11" key="1">
    <citation type="journal article" date="2013" name="Genome Announc.">
        <title>Draft Genome Sequence of the Cellulolytic Bacterium Clostridium papyrosolvens C7 (ATCC 700395).</title>
        <authorList>
            <person name="Zepeda V."/>
            <person name="Dassa B."/>
            <person name="Borovok I."/>
            <person name="Lamed R."/>
            <person name="Bayer E.A."/>
            <person name="Cate J.H."/>
        </authorList>
    </citation>
    <scope>NUCLEOTIDE SEQUENCE [LARGE SCALE GENOMIC DNA]</scope>
    <source>
        <strain evidence="10 11">C7</strain>
    </source>
</reference>
<dbReference type="EMBL" id="ATAY01000063">
    <property type="protein sequence ID" value="EPR10321.1"/>
    <property type="molecule type" value="Genomic_DNA"/>
</dbReference>
<feature type="region of interest" description="Disordered" evidence="7">
    <location>
        <begin position="22"/>
        <end position="42"/>
    </location>
</feature>
<keyword evidence="6" id="KW-0449">Lipoprotein</keyword>
<dbReference type="CDD" id="cd06354">
    <property type="entry name" value="PBP1_PrnA-like"/>
    <property type="match status" value="1"/>
</dbReference>
<dbReference type="Gene3D" id="3.40.50.2300">
    <property type="match status" value="2"/>
</dbReference>
<feature type="signal peptide" evidence="8">
    <location>
        <begin position="1"/>
        <end position="21"/>
    </location>
</feature>
<evidence type="ECO:0000256" key="8">
    <source>
        <dbReference type="SAM" id="SignalP"/>
    </source>
</evidence>
<dbReference type="PATRIC" id="fig|1330534.3.peg.2515"/>